<accession>A0A9Q1CN91</accession>
<sequence>MDRQSGPFKTKRKAAAIEKMVKTAVANESDDSDIISLGPHIPNPDTSFDDTIRAGPQDASTPIFQVGELASPSVPQASADVPPVNYYSAGDDGDLMRFLEANSLPDMAPSTSTATHHDNHNKSKAFTFSVLFGVDSVTPDILLASFNQYIASNEAALIDKALSDFQRLSEDDKDDLLDILQRSEVRSIPSTSSSLEEILFGVSHKELIQKPKYTLDCLAHACKQLLHIDDFKSINNTQKYLDGLRPPVKKVIKLLKCSPENVSQMTTHGYIKQFVNSMDNQKFGTFLRFCTGSDCLCFKQIDINFVNLSGAARRPVARTCGPILDVPCTYSNYAEFRAEFNSILSAEENWAMHYC</sequence>
<dbReference type="SUPFAM" id="SSF56204">
    <property type="entry name" value="Hect, E3 ligase catalytic domain"/>
    <property type="match status" value="1"/>
</dbReference>
<keyword evidence="2" id="KW-1185">Reference proteome</keyword>
<reference evidence="1" key="1">
    <citation type="submission" date="2021-10" db="EMBL/GenBank/DDBJ databases">
        <title>Tropical sea cucumber genome reveals ecological adaptation and Cuvierian tubules defense mechanism.</title>
        <authorList>
            <person name="Chen T."/>
        </authorList>
    </citation>
    <scope>NUCLEOTIDE SEQUENCE</scope>
    <source>
        <strain evidence="1">Nanhai2018</strain>
        <tissue evidence="1">Muscle</tissue>
    </source>
</reference>
<proteinExistence type="predicted"/>
<dbReference type="AlphaFoldDB" id="A0A9Q1CN91"/>
<comment type="caution">
    <text evidence="1">The sequence shown here is derived from an EMBL/GenBank/DDBJ whole genome shotgun (WGS) entry which is preliminary data.</text>
</comment>
<dbReference type="OrthoDB" id="10038899at2759"/>
<protein>
    <recommendedName>
        <fullName evidence="3">HECT domain-containing protein</fullName>
    </recommendedName>
</protein>
<dbReference type="InterPro" id="IPR035983">
    <property type="entry name" value="Hect_E3_ubiquitin_ligase"/>
</dbReference>
<evidence type="ECO:0000313" key="1">
    <source>
        <dbReference type="EMBL" id="KAJ8048356.1"/>
    </source>
</evidence>
<organism evidence="1 2">
    <name type="scientific">Holothuria leucospilota</name>
    <name type="common">Black long sea cucumber</name>
    <name type="synonym">Mertensiothuria leucospilota</name>
    <dbReference type="NCBI Taxonomy" id="206669"/>
    <lineage>
        <taxon>Eukaryota</taxon>
        <taxon>Metazoa</taxon>
        <taxon>Echinodermata</taxon>
        <taxon>Eleutherozoa</taxon>
        <taxon>Echinozoa</taxon>
        <taxon>Holothuroidea</taxon>
        <taxon>Aspidochirotacea</taxon>
        <taxon>Aspidochirotida</taxon>
        <taxon>Holothuriidae</taxon>
        <taxon>Holothuria</taxon>
    </lineage>
</organism>
<dbReference type="GO" id="GO:0004842">
    <property type="term" value="F:ubiquitin-protein transferase activity"/>
    <property type="evidence" value="ECO:0007669"/>
    <property type="project" value="InterPro"/>
</dbReference>
<evidence type="ECO:0008006" key="3">
    <source>
        <dbReference type="Google" id="ProtNLM"/>
    </source>
</evidence>
<dbReference type="EMBL" id="JAIZAY010000001">
    <property type="protein sequence ID" value="KAJ8048356.1"/>
    <property type="molecule type" value="Genomic_DNA"/>
</dbReference>
<dbReference type="Gene3D" id="3.30.2410.10">
    <property type="entry name" value="Hect, E3 ligase catalytic domain"/>
    <property type="match status" value="1"/>
</dbReference>
<dbReference type="Proteomes" id="UP001152320">
    <property type="component" value="Chromosome 1"/>
</dbReference>
<gene>
    <name evidence="1" type="ORF">HOLleu_00634</name>
</gene>
<evidence type="ECO:0000313" key="2">
    <source>
        <dbReference type="Proteomes" id="UP001152320"/>
    </source>
</evidence>
<name>A0A9Q1CN91_HOLLE</name>